<dbReference type="AlphaFoldDB" id="A0A6A6QLX0"/>
<protein>
    <submittedName>
        <fullName evidence="2">Uncharacterized protein</fullName>
    </submittedName>
</protein>
<organism evidence="2 3">
    <name type="scientific">Lophium mytilinum</name>
    <dbReference type="NCBI Taxonomy" id="390894"/>
    <lineage>
        <taxon>Eukaryota</taxon>
        <taxon>Fungi</taxon>
        <taxon>Dikarya</taxon>
        <taxon>Ascomycota</taxon>
        <taxon>Pezizomycotina</taxon>
        <taxon>Dothideomycetes</taxon>
        <taxon>Pleosporomycetidae</taxon>
        <taxon>Mytilinidiales</taxon>
        <taxon>Mytilinidiaceae</taxon>
        <taxon>Lophium</taxon>
    </lineage>
</organism>
<dbReference type="EMBL" id="MU004192">
    <property type="protein sequence ID" value="KAF2493114.1"/>
    <property type="molecule type" value="Genomic_DNA"/>
</dbReference>
<evidence type="ECO:0000256" key="1">
    <source>
        <dbReference type="SAM" id="Coils"/>
    </source>
</evidence>
<reference evidence="2" key="1">
    <citation type="journal article" date="2020" name="Stud. Mycol.">
        <title>101 Dothideomycetes genomes: a test case for predicting lifestyles and emergence of pathogens.</title>
        <authorList>
            <person name="Haridas S."/>
            <person name="Albert R."/>
            <person name="Binder M."/>
            <person name="Bloem J."/>
            <person name="Labutti K."/>
            <person name="Salamov A."/>
            <person name="Andreopoulos B."/>
            <person name="Baker S."/>
            <person name="Barry K."/>
            <person name="Bills G."/>
            <person name="Bluhm B."/>
            <person name="Cannon C."/>
            <person name="Castanera R."/>
            <person name="Culley D."/>
            <person name="Daum C."/>
            <person name="Ezra D."/>
            <person name="Gonzalez J."/>
            <person name="Henrissat B."/>
            <person name="Kuo A."/>
            <person name="Liang C."/>
            <person name="Lipzen A."/>
            <person name="Lutzoni F."/>
            <person name="Magnuson J."/>
            <person name="Mondo S."/>
            <person name="Nolan M."/>
            <person name="Ohm R."/>
            <person name="Pangilinan J."/>
            <person name="Park H.-J."/>
            <person name="Ramirez L."/>
            <person name="Alfaro M."/>
            <person name="Sun H."/>
            <person name="Tritt A."/>
            <person name="Yoshinaga Y."/>
            <person name="Zwiers L.-H."/>
            <person name="Turgeon B."/>
            <person name="Goodwin S."/>
            <person name="Spatafora J."/>
            <person name="Crous P."/>
            <person name="Grigoriev I."/>
        </authorList>
    </citation>
    <scope>NUCLEOTIDE SEQUENCE</scope>
    <source>
        <strain evidence="2">CBS 269.34</strain>
    </source>
</reference>
<dbReference type="Proteomes" id="UP000799750">
    <property type="component" value="Unassembled WGS sequence"/>
</dbReference>
<keyword evidence="3" id="KW-1185">Reference proteome</keyword>
<keyword evidence="1" id="KW-0175">Coiled coil</keyword>
<evidence type="ECO:0000313" key="2">
    <source>
        <dbReference type="EMBL" id="KAF2493114.1"/>
    </source>
</evidence>
<sequence>MSARCGEMHLSRTALQNRKQQALIDKLTEKIAKLEEAIEGKQKVNLELSKKVIALEKDANGEMAKELEEEWRTNLKLLAELEHERSMSTIDPAKQPFART</sequence>
<proteinExistence type="predicted"/>
<name>A0A6A6QLX0_9PEZI</name>
<evidence type="ECO:0000313" key="3">
    <source>
        <dbReference type="Proteomes" id="UP000799750"/>
    </source>
</evidence>
<feature type="coiled-coil region" evidence="1">
    <location>
        <begin position="17"/>
        <end position="84"/>
    </location>
</feature>
<accession>A0A6A6QLX0</accession>
<gene>
    <name evidence="2" type="ORF">BU16DRAFT_528455</name>
</gene>
<dbReference type="OrthoDB" id="10463263at2759"/>